<gene>
    <name evidence="1" type="ORF">MILVUS5_LOCUS20512</name>
</gene>
<protein>
    <submittedName>
        <fullName evidence="1">Uncharacterized protein</fullName>
    </submittedName>
</protein>
<name>A0ACB0K9C9_TRIPR</name>
<evidence type="ECO:0000313" key="1">
    <source>
        <dbReference type="EMBL" id="CAJ2653121.1"/>
    </source>
</evidence>
<dbReference type="EMBL" id="CASHSV030000206">
    <property type="protein sequence ID" value="CAJ2653121.1"/>
    <property type="molecule type" value="Genomic_DNA"/>
</dbReference>
<organism evidence="1 2">
    <name type="scientific">Trifolium pratense</name>
    <name type="common">Red clover</name>
    <dbReference type="NCBI Taxonomy" id="57577"/>
    <lineage>
        <taxon>Eukaryota</taxon>
        <taxon>Viridiplantae</taxon>
        <taxon>Streptophyta</taxon>
        <taxon>Embryophyta</taxon>
        <taxon>Tracheophyta</taxon>
        <taxon>Spermatophyta</taxon>
        <taxon>Magnoliopsida</taxon>
        <taxon>eudicotyledons</taxon>
        <taxon>Gunneridae</taxon>
        <taxon>Pentapetalae</taxon>
        <taxon>rosids</taxon>
        <taxon>fabids</taxon>
        <taxon>Fabales</taxon>
        <taxon>Fabaceae</taxon>
        <taxon>Papilionoideae</taxon>
        <taxon>50 kb inversion clade</taxon>
        <taxon>NPAAA clade</taxon>
        <taxon>Hologalegina</taxon>
        <taxon>IRL clade</taxon>
        <taxon>Trifolieae</taxon>
        <taxon>Trifolium</taxon>
    </lineage>
</organism>
<keyword evidence="2" id="KW-1185">Reference proteome</keyword>
<reference evidence="1" key="1">
    <citation type="submission" date="2023-10" db="EMBL/GenBank/DDBJ databases">
        <authorList>
            <person name="Rodriguez Cubillos JULIANA M."/>
            <person name="De Vega J."/>
        </authorList>
    </citation>
    <scope>NUCLEOTIDE SEQUENCE</scope>
</reference>
<accession>A0ACB0K9C9</accession>
<proteinExistence type="predicted"/>
<comment type="caution">
    <text evidence="1">The sequence shown here is derived from an EMBL/GenBank/DDBJ whole genome shotgun (WGS) entry which is preliminary data.</text>
</comment>
<evidence type="ECO:0000313" key="2">
    <source>
        <dbReference type="Proteomes" id="UP001177021"/>
    </source>
</evidence>
<dbReference type="Proteomes" id="UP001177021">
    <property type="component" value="Unassembled WGS sequence"/>
</dbReference>
<sequence length="670" mass="77230">MIFSSKDELTEYYKSYARSIGFGVSKLNSKNGDDGKKYFTLACSRGTKYVSKSKNPLKPNPITKTECKARLNACISLDGTVSISRIVLEHNHDLSPTKARYFRSNKNLEPHIKRRLELNDRAGIRVSRNYRSLVVEANGYENLTFDIDDDSRLRNVFWADARSRAAYEYFGEVVTFDTTYLTNKYDMPFAPFVGVNHHGQSMLLGCALLSNEDTETFTWLFSAWLECMHGRSPNAIITDQDRAMKNAIEVVFPTARHRWCLWHLMKKVPEKLGRHSEYESIKALLHDAVYESLSKSDFMEKWEKLIEDFELQDNEWLKGIFHERNRWVPVYVKDTFWAGMSTTQRSESMNSFFDGYVNSKTSLKQFVEQYDNALRDKIEKENKADFDSFNTVIACLSHFGFESQFQKAFTNAKFQEFQEEVASMIHNVQGKTESIPSNYIFSQWRKDIRRRHTYIKCGFDHFVGNVELQRVDKACSAFYEVASRVINNEHDFLKMMNLIKDIKDEFTSKETSSSIAKDGSDQNQVTKIIDPVKTRCKGRPPSNRKSSKADQIVKKLAKKRTKKNSQKCANIHAQKEKGMCASRVQESVQVIDRVGTQKSIQGEQSSFGRNEQGGVNKLAPFNPNSILIKEVNQVPFYSQVMNHGGSYFELLQAQHHVNDLSLSNNHTHMK</sequence>